<dbReference type="PROSITE" id="PS50801">
    <property type="entry name" value="STAS"/>
    <property type="match status" value="1"/>
</dbReference>
<dbReference type="Proteomes" id="UP001500635">
    <property type="component" value="Unassembled WGS sequence"/>
</dbReference>
<reference evidence="3" key="1">
    <citation type="journal article" date="2019" name="Int. J. Syst. Evol. Microbiol.">
        <title>The Global Catalogue of Microorganisms (GCM) 10K type strain sequencing project: providing services to taxonomists for standard genome sequencing and annotation.</title>
        <authorList>
            <consortium name="The Broad Institute Genomics Platform"/>
            <consortium name="The Broad Institute Genome Sequencing Center for Infectious Disease"/>
            <person name="Wu L."/>
            <person name="Ma J."/>
        </authorList>
    </citation>
    <scope>NUCLEOTIDE SEQUENCE [LARGE SCALE GENOMIC DNA]</scope>
    <source>
        <strain evidence="3">JCM 17688</strain>
    </source>
</reference>
<dbReference type="SUPFAM" id="SSF52091">
    <property type="entry name" value="SpoIIaa-like"/>
    <property type="match status" value="1"/>
</dbReference>
<dbReference type="Gene3D" id="3.30.750.24">
    <property type="entry name" value="STAS domain"/>
    <property type="match status" value="1"/>
</dbReference>
<evidence type="ECO:0000259" key="1">
    <source>
        <dbReference type="PROSITE" id="PS50801"/>
    </source>
</evidence>
<dbReference type="Pfam" id="PF01740">
    <property type="entry name" value="STAS"/>
    <property type="match status" value="1"/>
</dbReference>
<dbReference type="InterPro" id="IPR036513">
    <property type="entry name" value="STAS_dom_sf"/>
</dbReference>
<name>A0ABP8J5S4_9ACTN</name>
<keyword evidence="3" id="KW-1185">Reference proteome</keyword>
<protein>
    <recommendedName>
        <fullName evidence="1">STAS domain-containing protein</fullName>
    </recommendedName>
</protein>
<evidence type="ECO:0000313" key="2">
    <source>
        <dbReference type="EMBL" id="GAA4385551.1"/>
    </source>
</evidence>
<dbReference type="InterPro" id="IPR002645">
    <property type="entry name" value="STAS_dom"/>
</dbReference>
<feature type="domain" description="STAS" evidence="1">
    <location>
        <begin position="40"/>
        <end position="100"/>
    </location>
</feature>
<dbReference type="EMBL" id="BAABFR010000007">
    <property type="protein sequence ID" value="GAA4385551.1"/>
    <property type="molecule type" value="Genomic_DNA"/>
</dbReference>
<accession>A0ABP8J5S4</accession>
<gene>
    <name evidence="2" type="ORF">GCM10023147_07420</name>
</gene>
<organism evidence="2 3">
    <name type="scientific">Tsukamurella soli</name>
    <dbReference type="NCBI Taxonomy" id="644556"/>
    <lineage>
        <taxon>Bacteria</taxon>
        <taxon>Bacillati</taxon>
        <taxon>Actinomycetota</taxon>
        <taxon>Actinomycetes</taxon>
        <taxon>Mycobacteriales</taxon>
        <taxon>Tsukamurellaceae</taxon>
        <taxon>Tsukamurella</taxon>
    </lineage>
</organism>
<dbReference type="CDD" id="cd07043">
    <property type="entry name" value="STAS_anti-anti-sigma_factors"/>
    <property type="match status" value="1"/>
</dbReference>
<sequence>MGYAVSGNHTDKTLNSVQLPARIDVYVSTPSDARPSAAPMVVTISGEIDASNSSDIDTCVQALYARRVDVLIDLSGVTFMGSCGLWAVVGLPQIARSYGVGCAVLTSDAVDRLLQVVNHCRPPWVFEDRRAALNALVTEGLWLAS</sequence>
<evidence type="ECO:0000313" key="3">
    <source>
        <dbReference type="Proteomes" id="UP001500635"/>
    </source>
</evidence>
<proteinExistence type="predicted"/>
<comment type="caution">
    <text evidence="2">The sequence shown here is derived from an EMBL/GenBank/DDBJ whole genome shotgun (WGS) entry which is preliminary data.</text>
</comment>